<evidence type="ECO:0000256" key="4">
    <source>
        <dbReference type="PROSITE-ProRule" id="PRU00335"/>
    </source>
</evidence>
<name>A0ABV8U184_9ACTN</name>
<feature type="DNA-binding region" description="H-T-H motif" evidence="4">
    <location>
        <begin position="33"/>
        <end position="52"/>
    </location>
</feature>
<dbReference type="Pfam" id="PF00440">
    <property type="entry name" value="TetR_N"/>
    <property type="match status" value="1"/>
</dbReference>
<keyword evidence="2 4" id="KW-0238">DNA-binding</keyword>
<dbReference type="InterPro" id="IPR001647">
    <property type="entry name" value="HTH_TetR"/>
</dbReference>
<dbReference type="SUPFAM" id="SSF46689">
    <property type="entry name" value="Homeodomain-like"/>
    <property type="match status" value="1"/>
</dbReference>
<dbReference type="SUPFAM" id="SSF48498">
    <property type="entry name" value="Tetracyclin repressor-like, C-terminal domain"/>
    <property type="match status" value="1"/>
</dbReference>
<dbReference type="EMBL" id="JBHSDK010000021">
    <property type="protein sequence ID" value="MFC4336514.1"/>
    <property type="molecule type" value="Genomic_DNA"/>
</dbReference>
<reference evidence="7" key="1">
    <citation type="journal article" date="2019" name="Int. J. Syst. Evol. Microbiol.">
        <title>The Global Catalogue of Microorganisms (GCM) 10K type strain sequencing project: providing services to taxonomists for standard genome sequencing and annotation.</title>
        <authorList>
            <consortium name="The Broad Institute Genomics Platform"/>
            <consortium name="The Broad Institute Genome Sequencing Center for Infectious Disease"/>
            <person name="Wu L."/>
            <person name="Ma J."/>
        </authorList>
    </citation>
    <scope>NUCLEOTIDE SEQUENCE [LARGE SCALE GENOMIC DNA]</scope>
    <source>
        <strain evidence="7">IBRC-M 10908</strain>
    </source>
</reference>
<evidence type="ECO:0000256" key="1">
    <source>
        <dbReference type="ARBA" id="ARBA00023015"/>
    </source>
</evidence>
<dbReference type="InterPro" id="IPR025996">
    <property type="entry name" value="MT1864/Rv1816-like_C"/>
</dbReference>
<accession>A0ABV8U184</accession>
<sequence length="184" mass="19976">MTQKDSYHHGNLRRALMDAALEELDEKGPSALSLRSLAKRTGVSHAAPAHHFQDKTGLLTAIATEGFLLFGEALARELETTDSYSELGVAYVEFAIRHRAHFSVMFRPDLLRLDDGELIAAKQKAWNVLQSGASRLAPDTSDSAAIAGWSMVHGLVTLLMSGNLPAAWAADPLETARVVTRRLG</sequence>
<evidence type="ECO:0000313" key="6">
    <source>
        <dbReference type="EMBL" id="MFC4336514.1"/>
    </source>
</evidence>
<feature type="domain" description="HTH tetR-type" evidence="5">
    <location>
        <begin position="10"/>
        <end position="70"/>
    </location>
</feature>
<evidence type="ECO:0000256" key="2">
    <source>
        <dbReference type="ARBA" id="ARBA00023125"/>
    </source>
</evidence>
<organism evidence="6 7">
    <name type="scientific">Salininema proteolyticum</name>
    <dbReference type="NCBI Taxonomy" id="1607685"/>
    <lineage>
        <taxon>Bacteria</taxon>
        <taxon>Bacillati</taxon>
        <taxon>Actinomycetota</taxon>
        <taxon>Actinomycetes</taxon>
        <taxon>Glycomycetales</taxon>
        <taxon>Glycomycetaceae</taxon>
        <taxon>Salininema</taxon>
    </lineage>
</organism>
<evidence type="ECO:0000256" key="3">
    <source>
        <dbReference type="ARBA" id="ARBA00023163"/>
    </source>
</evidence>
<evidence type="ECO:0000259" key="5">
    <source>
        <dbReference type="PROSITE" id="PS50977"/>
    </source>
</evidence>
<dbReference type="InterPro" id="IPR036271">
    <property type="entry name" value="Tet_transcr_reg_TetR-rel_C_sf"/>
</dbReference>
<gene>
    <name evidence="6" type="ORF">ACFPET_15025</name>
</gene>
<dbReference type="InterPro" id="IPR009057">
    <property type="entry name" value="Homeodomain-like_sf"/>
</dbReference>
<keyword evidence="1" id="KW-0805">Transcription regulation</keyword>
<dbReference type="RefSeq" id="WP_380622532.1">
    <property type="nucleotide sequence ID" value="NZ_JBHSDK010000021.1"/>
</dbReference>
<dbReference type="Gene3D" id="1.10.357.10">
    <property type="entry name" value="Tetracycline Repressor, domain 2"/>
    <property type="match status" value="1"/>
</dbReference>
<dbReference type="PROSITE" id="PS50977">
    <property type="entry name" value="HTH_TETR_2"/>
    <property type="match status" value="1"/>
</dbReference>
<keyword evidence="7" id="KW-1185">Reference proteome</keyword>
<evidence type="ECO:0000313" key="7">
    <source>
        <dbReference type="Proteomes" id="UP001595823"/>
    </source>
</evidence>
<proteinExistence type="predicted"/>
<protein>
    <submittedName>
        <fullName evidence="6">TetR/AcrR family transcriptional regulator</fullName>
    </submittedName>
</protein>
<comment type="caution">
    <text evidence="6">The sequence shown here is derived from an EMBL/GenBank/DDBJ whole genome shotgun (WGS) entry which is preliminary data.</text>
</comment>
<dbReference type="Pfam" id="PF13305">
    <property type="entry name" value="TetR_C_33"/>
    <property type="match status" value="1"/>
</dbReference>
<keyword evidence="3" id="KW-0804">Transcription</keyword>
<dbReference type="Proteomes" id="UP001595823">
    <property type="component" value="Unassembled WGS sequence"/>
</dbReference>
<dbReference type="PRINTS" id="PR00455">
    <property type="entry name" value="HTHTETR"/>
</dbReference>